<name>A0ABQ8UN38_9EUKA</name>
<organism evidence="8 9">
    <name type="scientific">Paratrimastix pyriformis</name>
    <dbReference type="NCBI Taxonomy" id="342808"/>
    <lineage>
        <taxon>Eukaryota</taxon>
        <taxon>Metamonada</taxon>
        <taxon>Preaxostyla</taxon>
        <taxon>Paratrimastigidae</taxon>
        <taxon>Paratrimastix</taxon>
    </lineage>
</organism>
<dbReference type="Proteomes" id="UP001141327">
    <property type="component" value="Unassembled WGS sequence"/>
</dbReference>
<dbReference type="InterPro" id="IPR015943">
    <property type="entry name" value="WD40/YVTN_repeat-like_dom_sf"/>
</dbReference>
<keyword evidence="9" id="KW-1185">Reference proteome</keyword>
<dbReference type="SUPFAM" id="SSF82171">
    <property type="entry name" value="DPP6 N-terminal domain-like"/>
    <property type="match status" value="1"/>
</dbReference>
<dbReference type="EMBL" id="JAPMOS010000016">
    <property type="protein sequence ID" value="KAJ4459892.1"/>
    <property type="molecule type" value="Genomic_DNA"/>
</dbReference>
<dbReference type="Pfam" id="PF23387">
    <property type="entry name" value="TPR_IFT80_172"/>
    <property type="match status" value="1"/>
</dbReference>
<feature type="domain" description="IFT80 second beta-propeller" evidence="6">
    <location>
        <begin position="407"/>
        <end position="677"/>
    </location>
</feature>
<dbReference type="SMART" id="SM00320">
    <property type="entry name" value="WD40"/>
    <property type="match status" value="6"/>
</dbReference>
<evidence type="ECO:0000313" key="9">
    <source>
        <dbReference type="Proteomes" id="UP001141327"/>
    </source>
</evidence>
<dbReference type="Pfam" id="PF00400">
    <property type="entry name" value="WD40"/>
    <property type="match status" value="2"/>
</dbReference>
<keyword evidence="3" id="KW-0966">Cell projection</keyword>
<dbReference type="PROSITE" id="PS50082">
    <property type="entry name" value="WD_REPEATS_2"/>
    <property type="match status" value="1"/>
</dbReference>
<dbReference type="SUPFAM" id="SSF50978">
    <property type="entry name" value="WD40 repeat-like"/>
    <property type="match status" value="1"/>
</dbReference>
<comment type="caution">
    <text evidence="8">The sequence shown here is derived from an EMBL/GenBank/DDBJ whole genome shotgun (WGS) entry which is preliminary data.</text>
</comment>
<dbReference type="InterPro" id="IPR056157">
    <property type="entry name" value="TPR_IFT80_172_dom"/>
</dbReference>
<keyword evidence="4" id="KW-0853">WD repeat</keyword>
<dbReference type="InterPro" id="IPR036322">
    <property type="entry name" value="WD40_repeat_dom_sf"/>
</dbReference>
<dbReference type="InterPro" id="IPR056456">
    <property type="entry name" value="Beta-prop_IFT80_2nd"/>
</dbReference>
<protein>
    <submittedName>
        <fullName evidence="8">Intraflagellar transport protein 80</fullName>
    </submittedName>
</protein>
<sequence>MRLLLVKQQRTSQTPTGVEWSQGPSFYVASEDHSISSFNISGEPIGEVASIPETYFSDMHRCPRKQPVAGGSPGFQDTIAVACTDGTLLTIDGKKVTKRQAHRGAVLCVRWSRDGTQTATGGEDGLVQLWSRTEASKVAQAEHPIYALAWGATNDQIAYCHGPFIAIRTLHVSKRATWWKAHEGTVLGLDWGPRTGLLLSCSEDCTYKAGWPCPHTVQRASGPTPPRPGRRPFLASAGCLVLCLIRSSAVPWPGCVCACAVGAHAQIWNPEGRCLFTSRPCSHMVTSIAWAPSEDYFGVGTFNSLLICDRAGWSHCDLQTDAASLLQMRWSADGTAIAAAGANNSVILAQLVDRRIQWRNIVATVNEPTHITVQDIVAEVSPALSPRPPCISPACLPCPGLINRLTSSSTAEQLDFHDRLQLVALGAGHMVAVTTSQLHCYDVRSWSTPAVADFQGIVSLLVLAQRHFAMVVGGQLVVYTYEGRVVAQPQLSALSGSGAVLSRNSVALNSRVLALVERADGKVIITPIWSRSTSHLVVRLFDLATGKQLGQPIQHLIGVSELAMSQSDGEPMLAMIDRNRGLHLINVRTREMVKLASVVDSICWHDSTDMLAAVTDGHMDVWPYPYGVFVEQGCSDRIRYRRQGLSFGEGASLLSFSGHRACVRRNSDGVVQWISLPPWGKSLNDLVGQAQWEQAVRLCRFVKDRTLWANLAVMALEARELDSAEVAYAALDEVDKLQFINNIKEIREGASQEAVTAELLLLRRRPDEAERVLLAAGHIYRALKLNIRLFRWERRALELAVQFKTHIDTVLAHRQRFLEMHHRQENIKRFIELAPQVPINWDTIKAKVAEEKERERNGPHAAGAASGAAPM</sequence>
<accession>A0ABQ8UN38</accession>
<keyword evidence="2" id="KW-0969">Cilium</keyword>
<feature type="repeat" description="WD" evidence="4">
    <location>
        <begin position="99"/>
        <end position="140"/>
    </location>
</feature>
<dbReference type="InterPro" id="IPR001680">
    <property type="entry name" value="WD40_rpt"/>
</dbReference>
<evidence type="ECO:0000259" key="7">
    <source>
        <dbReference type="Pfam" id="PF23387"/>
    </source>
</evidence>
<dbReference type="Gene3D" id="1.25.40.470">
    <property type="match status" value="1"/>
</dbReference>
<feature type="region of interest" description="Disordered" evidence="5">
    <location>
        <begin position="850"/>
        <end position="871"/>
    </location>
</feature>
<evidence type="ECO:0000256" key="2">
    <source>
        <dbReference type="ARBA" id="ARBA00023069"/>
    </source>
</evidence>
<evidence type="ECO:0000259" key="6">
    <source>
        <dbReference type="Pfam" id="PF23335"/>
    </source>
</evidence>
<dbReference type="Pfam" id="PF23335">
    <property type="entry name" value="Beta-prop_IFT80_2nd"/>
    <property type="match status" value="1"/>
</dbReference>
<evidence type="ECO:0000313" key="8">
    <source>
        <dbReference type="EMBL" id="KAJ4459892.1"/>
    </source>
</evidence>
<feature type="domain" description="IFT80/172/WDR35 TPR" evidence="7">
    <location>
        <begin position="707"/>
        <end position="857"/>
    </location>
</feature>
<evidence type="ECO:0000256" key="1">
    <source>
        <dbReference type="ARBA" id="ARBA00004138"/>
    </source>
</evidence>
<feature type="compositionally biased region" description="Low complexity" evidence="5">
    <location>
        <begin position="861"/>
        <end position="871"/>
    </location>
</feature>
<evidence type="ECO:0000256" key="3">
    <source>
        <dbReference type="ARBA" id="ARBA00023273"/>
    </source>
</evidence>
<comment type="subcellular location">
    <subcellularLocation>
        <location evidence="1">Cell projection</location>
        <location evidence="1">Cilium</location>
    </subcellularLocation>
</comment>
<gene>
    <name evidence="8" type="ORF">PAPYR_3950</name>
</gene>
<proteinExistence type="predicted"/>
<dbReference type="Gene3D" id="2.130.10.10">
    <property type="entry name" value="YVTN repeat-like/Quinoprotein amine dehydrogenase"/>
    <property type="match status" value="4"/>
</dbReference>
<dbReference type="PANTHER" id="PTHR24098">
    <property type="entry name" value="OUTER SEGMENT 5"/>
    <property type="match status" value="1"/>
</dbReference>
<dbReference type="PANTHER" id="PTHR24098:SF0">
    <property type="entry name" value="OUTER SEGMENT 5"/>
    <property type="match status" value="1"/>
</dbReference>
<evidence type="ECO:0000256" key="5">
    <source>
        <dbReference type="SAM" id="MobiDB-lite"/>
    </source>
</evidence>
<dbReference type="PROSITE" id="PS50294">
    <property type="entry name" value="WD_REPEATS_REGION"/>
    <property type="match status" value="1"/>
</dbReference>
<evidence type="ECO:0000256" key="4">
    <source>
        <dbReference type="PROSITE-ProRule" id="PRU00221"/>
    </source>
</evidence>
<reference evidence="8" key="1">
    <citation type="journal article" date="2022" name="bioRxiv">
        <title>Genomics of Preaxostyla Flagellates Illuminates Evolutionary Transitions and the Path Towards Mitochondrial Loss.</title>
        <authorList>
            <person name="Novak L.V.F."/>
            <person name="Treitli S.C."/>
            <person name="Pyrih J."/>
            <person name="Halakuc P."/>
            <person name="Pipaliya S.V."/>
            <person name="Vacek V."/>
            <person name="Brzon O."/>
            <person name="Soukal P."/>
            <person name="Eme L."/>
            <person name="Dacks J.B."/>
            <person name="Karnkowska A."/>
            <person name="Elias M."/>
            <person name="Hampl V."/>
        </authorList>
    </citation>
    <scope>NUCLEOTIDE SEQUENCE</scope>
    <source>
        <strain evidence="8">RCP-MX</strain>
    </source>
</reference>